<dbReference type="GO" id="GO:1904680">
    <property type="term" value="F:peptide transmembrane transporter activity"/>
    <property type="evidence" value="ECO:0007669"/>
    <property type="project" value="TreeGrafter"/>
</dbReference>
<reference evidence="6 7" key="1">
    <citation type="submission" date="2019-06" db="EMBL/GenBank/DDBJ databases">
        <title>The draft genome of Rhizobium smilacinae PTYR-5.</title>
        <authorList>
            <person name="Liu L."/>
            <person name="Li L."/>
            <person name="Zhang X."/>
        </authorList>
    </citation>
    <scope>NUCLEOTIDE SEQUENCE [LARGE SCALE GENOMIC DNA]</scope>
    <source>
        <strain evidence="6 7">PTYR-5</strain>
    </source>
</reference>
<gene>
    <name evidence="6" type="ORF">FHP24_13120</name>
</gene>
<dbReference type="PIRSF" id="PIRSF002741">
    <property type="entry name" value="MppA"/>
    <property type="match status" value="1"/>
</dbReference>
<dbReference type="PANTHER" id="PTHR30290">
    <property type="entry name" value="PERIPLASMIC BINDING COMPONENT OF ABC TRANSPORTER"/>
    <property type="match status" value="1"/>
</dbReference>
<accession>A0A5C4XJU8</accession>
<dbReference type="Gene3D" id="3.10.105.10">
    <property type="entry name" value="Dipeptide-binding Protein, Domain 3"/>
    <property type="match status" value="1"/>
</dbReference>
<dbReference type="GO" id="GO:0015833">
    <property type="term" value="P:peptide transport"/>
    <property type="evidence" value="ECO:0007669"/>
    <property type="project" value="TreeGrafter"/>
</dbReference>
<dbReference type="CDD" id="cd00995">
    <property type="entry name" value="PBP2_NikA_DppA_OppA_like"/>
    <property type="match status" value="1"/>
</dbReference>
<keyword evidence="4" id="KW-0732">Signal</keyword>
<proteinExistence type="inferred from homology"/>
<dbReference type="OrthoDB" id="8279104at2"/>
<sequence>MDNDFGNRGSNGLLAMNRRQSLKLLGIGSLAPLAGGLFARQAFATENDILRIIHPAFSSDWSPLRGGGQSYRLNSFWVAAPLYYSGKGELKPYIFAKWSANADNTVWQFEIAEKARFSDGSPITAADVKGSWELAAMPATKNQRIDQVLSTVQGYGPITGGKATVLEGVVALNDRTVEVRLSAQDPMFAAKLANHLAPIVKVSLARGADGNEVPGWWNPTDHAVVVSGPFVPVKMDLDAGTFVFERNANFSGPAPSLRRIEVQVIEDASTATAALKSGQFDVHTLIQTTTLIDDLGADFLSGPLAPEGDHFWLNISRKPTDDINVRKALISAVDREQLWKLTFPQGPEVRATQILTAVPGIDPNFRELPFDPDAARRFLAQSSYGSAAAFPRINFVGISRQVAEAAAQYIAEQWRTVLGVESVAMKPQIDKFEGPDQNRVQIFRDNVGTRVSDSTTYLRGIVHSSSSNAKNKLGGYKNEQVDALLDKAAILAAGSEERLALARQAQQLAVDDTIYIPWAYRNMPQMAMPWVKGIEKNMDWQVSEPWNVTVSRS</sequence>
<organism evidence="6 7">
    <name type="scientific">Aliirhizobium smilacinae</name>
    <dbReference type="NCBI Taxonomy" id="1395944"/>
    <lineage>
        <taxon>Bacteria</taxon>
        <taxon>Pseudomonadati</taxon>
        <taxon>Pseudomonadota</taxon>
        <taxon>Alphaproteobacteria</taxon>
        <taxon>Hyphomicrobiales</taxon>
        <taxon>Rhizobiaceae</taxon>
        <taxon>Aliirhizobium</taxon>
    </lineage>
</organism>
<dbReference type="PANTHER" id="PTHR30290:SF10">
    <property type="entry name" value="PERIPLASMIC OLIGOPEPTIDE-BINDING PROTEIN-RELATED"/>
    <property type="match status" value="1"/>
</dbReference>
<evidence type="ECO:0000256" key="1">
    <source>
        <dbReference type="ARBA" id="ARBA00004418"/>
    </source>
</evidence>
<dbReference type="InterPro" id="IPR000914">
    <property type="entry name" value="SBP_5_dom"/>
</dbReference>
<keyword evidence="3" id="KW-0813">Transport</keyword>
<name>A0A5C4XJU8_9HYPH</name>
<dbReference type="Gene3D" id="3.90.76.10">
    <property type="entry name" value="Dipeptide-binding Protein, Domain 1"/>
    <property type="match status" value="1"/>
</dbReference>
<comment type="subcellular location">
    <subcellularLocation>
        <location evidence="1">Periplasm</location>
    </subcellularLocation>
</comment>
<dbReference type="InterPro" id="IPR039424">
    <property type="entry name" value="SBP_5"/>
</dbReference>
<comment type="caution">
    <text evidence="6">The sequence shown here is derived from an EMBL/GenBank/DDBJ whole genome shotgun (WGS) entry which is preliminary data.</text>
</comment>
<evidence type="ECO:0000256" key="2">
    <source>
        <dbReference type="ARBA" id="ARBA00005695"/>
    </source>
</evidence>
<dbReference type="Gene3D" id="3.40.190.10">
    <property type="entry name" value="Periplasmic binding protein-like II"/>
    <property type="match status" value="1"/>
</dbReference>
<comment type="similarity">
    <text evidence="2">Belongs to the bacterial solute-binding protein 5 family.</text>
</comment>
<dbReference type="EMBL" id="VDMN01000002">
    <property type="protein sequence ID" value="TNM63726.1"/>
    <property type="molecule type" value="Genomic_DNA"/>
</dbReference>
<protein>
    <submittedName>
        <fullName evidence="6">ABC transporter substrate-binding protein</fullName>
    </submittedName>
</protein>
<evidence type="ECO:0000256" key="4">
    <source>
        <dbReference type="ARBA" id="ARBA00022729"/>
    </source>
</evidence>
<feature type="domain" description="Solute-binding protein family 5" evidence="5">
    <location>
        <begin position="89"/>
        <end position="467"/>
    </location>
</feature>
<dbReference type="PROSITE" id="PS51318">
    <property type="entry name" value="TAT"/>
    <property type="match status" value="1"/>
</dbReference>
<keyword evidence="7" id="KW-1185">Reference proteome</keyword>
<dbReference type="GO" id="GO:0043190">
    <property type="term" value="C:ATP-binding cassette (ABC) transporter complex"/>
    <property type="evidence" value="ECO:0007669"/>
    <property type="project" value="InterPro"/>
</dbReference>
<evidence type="ECO:0000313" key="7">
    <source>
        <dbReference type="Proteomes" id="UP000311605"/>
    </source>
</evidence>
<dbReference type="InterPro" id="IPR030678">
    <property type="entry name" value="Peptide/Ni-bd"/>
</dbReference>
<evidence type="ECO:0000259" key="5">
    <source>
        <dbReference type="Pfam" id="PF00496"/>
    </source>
</evidence>
<evidence type="ECO:0000256" key="3">
    <source>
        <dbReference type="ARBA" id="ARBA00022448"/>
    </source>
</evidence>
<dbReference type="Pfam" id="PF00496">
    <property type="entry name" value="SBP_bac_5"/>
    <property type="match status" value="1"/>
</dbReference>
<dbReference type="InterPro" id="IPR006311">
    <property type="entry name" value="TAT_signal"/>
</dbReference>
<dbReference type="AlphaFoldDB" id="A0A5C4XJU8"/>
<dbReference type="Proteomes" id="UP000311605">
    <property type="component" value="Unassembled WGS sequence"/>
</dbReference>
<dbReference type="RefSeq" id="WP_139676633.1">
    <property type="nucleotide sequence ID" value="NZ_VDMN01000002.1"/>
</dbReference>
<dbReference type="GO" id="GO:0030288">
    <property type="term" value="C:outer membrane-bounded periplasmic space"/>
    <property type="evidence" value="ECO:0007669"/>
    <property type="project" value="UniProtKB-ARBA"/>
</dbReference>
<dbReference type="SUPFAM" id="SSF53850">
    <property type="entry name" value="Periplasmic binding protein-like II"/>
    <property type="match status" value="1"/>
</dbReference>
<evidence type="ECO:0000313" key="6">
    <source>
        <dbReference type="EMBL" id="TNM63726.1"/>
    </source>
</evidence>